<evidence type="ECO:0000313" key="1">
    <source>
        <dbReference type="EMBL" id="OGH01191.1"/>
    </source>
</evidence>
<proteinExistence type="predicted"/>
<comment type="caution">
    <text evidence="1">The sequence shown here is derived from an EMBL/GenBank/DDBJ whole genome shotgun (WGS) entry which is preliminary data.</text>
</comment>
<dbReference type="Proteomes" id="UP000177583">
    <property type="component" value="Unassembled WGS sequence"/>
</dbReference>
<gene>
    <name evidence="1" type="ORF">A2557_01600</name>
</gene>
<dbReference type="AlphaFoldDB" id="A0A1F6GT72"/>
<organism evidence="1 2">
    <name type="scientific">Candidatus Lambdaproteobacteria bacterium RIFOXYD2_FULL_56_26</name>
    <dbReference type="NCBI Taxonomy" id="1817773"/>
    <lineage>
        <taxon>Bacteria</taxon>
        <taxon>Pseudomonadati</taxon>
        <taxon>Pseudomonadota</taxon>
        <taxon>Candidatus Lambdaproteobacteria</taxon>
    </lineage>
</organism>
<reference evidence="1 2" key="1">
    <citation type="journal article" date="2016" name="Nat. Commun.">
        <title>Thousands of microbial genomes shed light on interconnected biogeochemical processes in an aquifer system.</title>
        <authorList>
            <person name="Anantharaman K."/>
            <person name="Brown C.T."/>
            <person name="Hug L.A."/>
            <person name="Sharon I."/>
            <person name="Castelle C.J."/>
            <person name="Probst A.J."/>
            <person name="Thomas B.C."/>
            <person name="Singh A."/>
            <person name="Wilkins M.J."/>
            <person name="Karaoz U."/>
            <person name="Brodie E.L."/>
            <person name="Williams K.H."/>
            <person name="Hubbard S.S."/>
            <person name="Banfield J.F."/>
        </authorList>
    </citation>
    <scope>NUCLEOTIDE SEQUENCE [LARGE SCALE GENOMIC DNA]</scope>
</reference>
<accession>A0A1F6GT72</accession>
<dbReference type="EMBL" id="MFNF01000038">
    <property type="protein sequence ID" value="OGH01191.1"/>
    <property type="molecule type" value="Genomic_DNA"/>
</dbReference>
<sequence>MDPETGKNPLVRVHFPFPKDWNRRGKGGENRAVEGLGLERIGCSLLPPKDGLFFHCLKFLFY</sequence>
<protein>
    <submittedName>
        <fullName evidence="1">Uncharacterized protein</fullName>
    </submittedName>
</protein>
<name>A0A1F6GT72_9PROT</name>
<evidence type="ECO:0000313" key="2">
    <source>
        <dbReference type="Proteomes" id="UP000177583"/>
    </source>
</evidence>